<dbReference type="STRING" id="430453.SAMN04487962_102141"/>
<reference evidence="10" key="1">
    <citation type="submission" date="2016-10" db="EMBL/GenBank/DDBJ databases">
        <authorList>
            <person name="Varghese N."/>
            <person name="Submissions S."/>
        </authorList>
    </citation>
    <scope>NUCLEOTIDE SEQUENCE [LARGE SCALE GENOMIC DNA]</scope>
    <source>
        <strain evidence="10">CGMCC 1.6489</strain>
    </source>
</reference>
<name>A0A1I0A0C3_9GAMM</name>
<feature type="transmembrane region" description="Helical" evidence="8">
    <location>
        <begin position="192"/>
        <end position="211"/>
    </location>
</feature>
<feature type="transmembrane region" description="Helical" evidence="8">
    <location>
        <begin position="62"/>
        <end position="82"/>
    </location>
</feature>
<gene>
    <name evidence="9" type="ORF">SAMN04487962_102141</name>
</gene>
<feature type="transmembrane region" description="Helical" evidence="8">
    <location>
        <begin position="308"/>
        <end position="325"/>
    </location>
</feature>
<evidence type="ECO:0000256" key="4">
    <source>
        <dbReference type="ARBA" id="ARBA00022475"/>
    </source>
</evidence>
<evidence type="ECO:0000313" key="9">
    <source>
        <dbReference type="EMBL" id="SES87500.1"/>
    </source>
</evidence>
<feature type="transmembrane region" description="Helical" evidence="8">
    <location>
        <begin position="238"/>
        <end position="263"/>
    </location>
</feature>
<feature type="transmembrane region" description="Helical" evidence="8">
    <location>
        <begin position="121"/>
        <end position="141"/>
    </location>
</feature>
<dbReference type="Proteomes" id="UP000198762">
    <property type="component" value="Unassembled WGS sequence"/>
</dbReference>
<dbReference type="EMBL" id="FOHZ01000002">
    <property type="protein sequence ID" value="SES87500.1"/>
    <property type="molecule type" value="Genomic_DNA"/>
</dbReference>
<keyword evidence="6 8" id="KW-1133">Transmembrane helix</keyword>
<dbReference type="InterPro" id="IPR000522">
    <property type="entry name" value="ABC_transptr_permease_BtuC"/>
</dbReference>
<keyword evidence="3" id="KW-0813">Transport</keyword>
<dbReference type="AlphaFoldDB" id="A0A1I0A0C3"/>
<evidence type="ECO:0000256" key="2">
    <source>
        <dbReference type="ARBA" id="ARBA00007935"/>
    </source>
</evidence>
<dbReference type="Pfam" id="PF01032">
    <property type="entry name" value="FecCD"/>
    <property type="match status" value="1"/>
</dbReference>
<proteinExistence type="inferred from homology"/>
<organism evidence="9 10">
    <name type="scientific">Marinobacter segnicrescens</name>
    <dbReference type="NCBI Taxonomy" id="430453"/>
    <lineage>
        <taxon>Bacteria</taxon>
        <taxon>Pseudomonadati</taxon>
        <taxon>Pseudomonadota</taxon>
        <taxon>Gammaproteobacteria</taxon>
        <taxon>Pseudomonadales</taxon>
        <taxon>Marinobacteraceae</taxon>
        <taxon>Marinobacter</taxon>
    </lineage>
</organism>
<dbReference type="OrthoDB" id="9055647at2"/>
<keyword evidence="4" id="KW-1003">Cell membrane</keyword>
<dbReference type="GO" id="GO:0033214">
    <property type="term" value="P:siderophore-iron import into cell"/>
    <property type="evidence" value="ECO:0007669"/>
    <property type="project" value="TreeGrafter"/>
</dbReference>
<dbReference type="PANTHER" id="PTHR30472">
    <property type="entry name" value="FERRIC ENTEROBACTIN TRANSPORT SYSTEM PERMEASE PROTEIN"/>
    <property type="match status" value="1"/>
</dbReference>
<evidence type="ECO:0000256" key="1">
    <source>
        <dbReference type="ARBA" id="ARBA00004651"/>
    </source>
</evidence>
<accession>A0A1I0A0C3</accession>
<comment type="similarity">
    <text evidence="2">Belongs to the binding-protein-dependent transport system permease family. FecCD subfamily.</text>
</comment>
<dbReference type="GO" id="GO:0022857">
    <property type="term" value="F:transmembrane transporter activity"/>
    <property type="evidence" value="ECO:0007669"/>
    <property type="project" value="InterPro"/>
</dbReference>
<comment type="subcellular location">
    <subcellularLocation>
        <location evidence="1">Cell membrane</location>
        <topology evidence="1">Multi-pass membrane protein</topology>
    </subcellularLocation>
</comment>
<dbReference type="PANTHER" id="PTHR30472:SF24">
    <property type="entry name" value="FERRIC ENTEROBACTIN TRANSPORT SYSTEM PERMEASE PROTEIN FEPG"/>
    <property type="match status" value="1"/>
</dbReference>
<evidence type="ECO:0000256" key="5">
    <source>
        <dbReference type="ARBA" id="ARBA00022692"/>
    </source>
</evidence>
<evidence type="ECO:0000256" key="8">
    <source>
        <dbReference type="SAM" id="Phobius"/>
    </source>
</evidence>
<feature type="transmembrane region" description="Helical" evidence="8">
    <location>
        <begin position="148"/>
        <end position="172"/>
    </location>
</feature>
<evidence type="ECO:0000256" key="6">
    <source>
        <dbReference type="ARBA" id="ARBA00022989"/>
    </source>
</evidence>
<feature type="transmembrane region" description="Helical" evidence="8">
    <location>
        <begin position="12"/>
        <end position="36"/>
    </location>
</feature>
<keyword evidence="10" id="KW-1185">Reference proteome</keyword>
<dbReference type="GO" id="GO:0005886">
    <property type="term" value="C:plasma membrane"/>
    <property type="evidence" value="ECO:0007669"/>
    <property type="project" value="UniProtKB-SubCell"/>
</dbReference>
<dbReference type="CDD" id="cd06550">
    <property type="entry name" value="TM_ABC_iron-siderophores_like"/>
    <property type="match status" value="1"/>
</dbReference>
<dbReference type="Gene3D" id="1.10.3470.10">
    <property type="entry name" value="ABC transporter involved in vitamin B12 uptake, BtuC"/>
    <property type="match status" value="1"/>
</dbReference>
<dbReference type="RefSeq" id="WP_091848828.1">
    <property type="nucleotide sequence ID" value="NZ_FOHZ01000002.1"/>
</dbReference>
<dbReference type="SUPFAM" id="SSF81345">
    <property type="entry name" value="ABC transporter involved in vitamin B12 uptake, BtuC"/>
    <property type="match status" value="1"/>
</dbReference>
<feature type="transmembrane region" description="Helical" evidence="8">
    <location>
        <begin position="283"/>
        <end position="301"/>
    </location>
</feature>
<feature type="transmembrane region" description="Helical" evidence="8">
    <location>
        <begin position="94"/>
        <end position="115"/>
    </location>
</feature>
<evidence type="ECO:0000313" key="10">
    <source>
        <dbReference type="Proteomes" id="UP000198762"/>
    </source>
</evidence>
<keyword evidence="5 8" id="KW-0812">Transmembrane</keyword>
<evidence type="ECO:0000256" key="7">
    <source>
        <dbReference type="ARBA" id="ARBA00023136"/>
    </source>
</evidence>
<keyword evidence="7 8" id="KW-0472">Membrane</keyword>
<protein>
    <submittedName>
        <fullName evidence="9">Iron complex transport system permease protein</fullName>
    </submittedName>
</protein>
<sequence>MSELLIQHRNIAANLVLAATLSLAMAMALALGTVSVPLDGLWDALLGQGNAMHRFVVQELRLPRVLAGALTGAAFALAGCLMQTVARNRLATPGIIGIDNAATAFAVASVVGTGISLAPSAMALGGAATATALAFGLAGANGTRGYRFIIAGLGIGAIAGATTQVMLSRVAIDAANAAFPWTVGSLNARSATAVSVLAVGLVTGWIAALLLGPSLNTLQFSDPVAINLGTQLKRVRTLSLACAVLLTGLAVAVAGPVGMIALLAPELARALSRPGRVPLTASALAGAGFMVTADLAGRLLLAPLELPVGLITAIVGAPYLIWILVKPSSRSLT</sequence>
<evidence type="ECO:0000256" key="3">
    <source>
        <dbReference type="ARBA" id="ARBA00022448"/>
    </source>
</evidence>
<dbReference type="InterPro" id="IPR037294">
    <property type="entry name" value="ABC_BtuC-like"/>
</dbReference>